<organism evidence="1 2">
    <name type="scientific">Pedosphaera parvula (strain Ellin514)</name>
    <dbReference type="NCBI Taxonomy" id="320771"/>
    <lineage>
        <taxon>Bacteria</taxon>
        <taxon>Pseudomonadati</taxon>
        <taxon>Verrucomicrobiota</taxon>
        <taxon>Pedosphaerae</taxon>
        <taxon>Pedosphaerales</taxon>
        <taxon>Pedosphaeraceae</taxon>
        <taxon>Pedosphaera</taxon>
    </lineage>
</organism>
<proteinExistence type="predicted"/>
<evidence type="ECO:0000313" key="2">
    <source>
        <dbReference type="Proteomes" id="UP000003688"/>
    </source>
</evidence>
<keyword evidence="2" id="KW-1185">Reference proteome</keyword>
<evidence type="ECO:0000313" key="1">
    <source>
        <dbReference type="EMBL" id="EEF62843.1"/>
    </source>
</evidence>
<accession>B9XBF8</accession>
<reference evidence="1 2" key="1">
    <citation type="journal article" date="2011" name="J. Bacteriol.">
        <title>Genome sequence of 'Pedosphaera parvula' Ellin514, an aerobic Verrucomicrobial isolate from pasture soil.</title>
        <authorList>
            <person name="Kant R."/>
            <person name="van Passel M.W."/>
            <person name="Sangwan P."/>
            <person name="Palva A."/>
            <person name="Lucas S."/>
            <person name="Copeland A."/>
            <person name="Lapidus A."/>
            <person name="Glavina Del Rio T."/>
            <person name="Dalin E."/>
            <person name="Tice H."/>
            <person name="Bruce D."/>
            <person name="Goodwin L."/>
            <person name="Pitluck S."/>
            <person name="Chertkov O."/>
            <person name="Larimer F.W."/>
            <person name="Land M.L."/>
            <person name="Hauser L."/>
            <person name="Brettin T.S."/>
            <person name="Detter J.C."/>
            <person name="Han S."/>
            <person name="de Vos W.M."/>
            <person name="Janssen P.H."/>
            <person name="Smidt H."/>
        </authorList>
    </citation>
    <scope>NUCLEOTIDE SEQUENCE [LARGE SCALE GENOMIC DNA]</scope>
    <source>
        <strain evidence="1 2">Ellin514</strain>
    </source>
</reference>
<comment type="caution">
    <text evidence="1">The sequence shown here is derived from an EMBL/GenBank/DDBJ whole genome shotgun (WGS) entry which is preliminary data.</text>
</comment>
<dbReference type="EMBL" id="ABOX02000003">
    <property type="protein sequence ID" value="EEF62843.1"/>
    <property type="molecule type" value="Genomic_DNA"/>
</dbReference>
<dbReference type="Proteomes" id="UP000003688">
    <property type="component" value="Unassembled WGS sequence"/>
</dbReference>
<gene>
    <name evidence="1" type="ORF">Cflav_PD5478</name>
</gene>
<sequence>MGRILKKEKNMNDKYQQRVTARFAPDTTFEVKTIPFRAAETTELEELKNRLLLQLLNNTSAPEQNTLLRRAANDAAALAWATAYPLLFFPTLLDEKARAALLQWEHQERVRARSLNLVLETA</sequence>
<protein>
    <submittedName>
        <fullName evidence="1">Uncharacterized protein</fullName>
    </submittedName>
</protein>
<name>B9XBF8_PEDPL</name>
<dbReference type="AlphaFoldDB" id="B9XBF8"/>